<dbReference type="RefSeq" id="WP_192012046.1">
    <property type="nucleotide sequence ID" value="NZ_JACYTQ010000011.1"/>
</dbReference>
<dbReference type="GO" id="GO:0016301">
    <property type="term" value="F:kinase activity"/>
    <property type="evidence" value="ECO:0007669"/>
    <property type="project" value="UniProtKB-KW"/>
</dbReference>
<evidence type="ECO:0000256" key="1">
    <source>
        <dbReference type="SAM" id="Phobius"/>
    </source>
</evidence>
<dbReference type="Proteomes" id="UP000647133">
    <property type="component" value="Unassembled WGS sequence"/>
</dbReference>
<dbReference type="PANTHER" id="PTHR34220">
    <property type="entry name" value="SENSOR HISTIDINE KINASE YPDA"/>
    <property type="match status" value="1"/>
</dbReference>
<proteinExistence type="predicted"/>
<keyword evidence="1" id="KW-0472">Membrane</keyword>
<feature type="transmembrane region" description="Helical" evidence="1">
    <location>
        <begin position="12"/>
        <end position="36"/>
    </location>
</feature>
<feature type="transmembrane region" description="Helical" evidence="1">
    <location>
        <begin position="74"/>
        <end position="95"/>
    </location>
</feature>
<gene>
    <name evidence="3" type="ORF">IFO69_20600</name>
</gene>
<dbReference type="SUPFAM" id="SSF55874">
    <property type="entry name" value="ATPase domain of HSP90 chaperone/DNA topoisomerase II/histidine kinase"/>
    <property type="match status" value="1"/>
</dbReference>
<keyword evidence="3" id="KW-0808">Transferase</keyword>
<keyword evidence="1" id="KW-1133">Transmembrane helix</keyword>
<feature type="transmembrane region" description="Helical" evidence="1">
    <location>
        <begin position="115"/>
        <end position="137"/>
    </location>
</feature>
<dbReference type="InterPro" id="IPR010559">
    <property type="entry name" value="Sig_transdc_His_kin_internal"/>
</dbReference>
<name>A0ABR9ATF1_9BACT</name>
<accession>A0ABR9ATF1</accession>
<evidence type="ECO:0000313" key="4">
    <source>
        <dbReference type="Proteomes" id="UP000647133"/>
    </source>
</evidence>
<dbReference type="InterPro" id="IPR050640">
    <property type="entry name" value="Bact_2-comp_sensor_kinase"/>
</dbReference>
<reference evidence="3 4" key="1">
    <citation type="submission" date="2020-09" db="EMBL/GenBank/DDBJ databases">
        <title>Echinicola sp. CAU 1574 isolated from sand of Sido Beach.</title>
        <authorList>
            <person name="Kim W."/>
        </authorList>
    </citation>
    <scope>NUCLEOTIDE SEQUENCE [LARGE SCALE GENOMIC DNA]</scope>
    <source>
        <strain evidence="3 4">CAU 1574</strain>
    </source>
</reference>
<evidence type="ECO:0000259" key="2">
    <source>
        <dbReference type="Pfam" id="PF06580"/>
    </source>
</evidence>
<dbReference type="PANTHER" id="PTHR34220:SF7">
    <property type="entry name" value="SENSOR HISTIDINE KINASE YPDA"/>
    <property type="match status" value="1"/>
</dbReference>
<feature type="transmembrane region" description="Helical" evidence="1">
    <location>
        <begin position="42"/>
        <end position="62"/>
    </location>
</feature>
<sequence>MITRLLKTSDQGWLKILIFVFLVIVGIAYLITYYGWDLKTSFLDSIVFTGLAFGGVMLLENIFRFYQPQKSNTWLLIGLPLLLDVFVVFAASMLLKYFIKIDLAYLDFLNDSLVIRAVIVLIVLGMYTAILVVGGQLEDQLEVRKRSEAMERLSKEAELYHLRQQLQPHFLFNSLNSVNALVKREPEQAREMILQLSEFLRGTIRKNDMEWVTVEEETNYLKLFLKIEKVRFGHRLEVEFEVEEEACPLMVPPLLIQPLLENAVKHGVYGQLDGVMIQVHVAKVKGYLEVEISNPYDPNAVNEKGEGFGLESVKRRVYLLFGRNDLLSVSKYDDLFRVSLRIPVTYDQNHNN</sequence>
<dbReference type="EMBL" id="JACYTQ010000011">
    <property type="protein sequence ID" value="MBD8491165.1"/>
    <property type="molecule type" value="Genomic_DNA"/>
</dbReference>
<keyword evidence="1" id="KW-0812">Transmembrane</keyword>
<comment type="caution">
    <text evidence="3">The sequence shown here is derived from an EMBL/GenBank/DDBJ whole genome shotgun (WGS) entry which is preliminary data.</text>
</comment>
<evidence type="ECO:0000313" key="3">
    <source>
        <dbReference type="EMBL" id="MBD8491165.1"/>
    </source>
</evidence>
<keyword evidence="4" id="KW-1185">Reference proteome</keyword>
<keyword evidence="3" id="KW-0418">Kinase</keyword>
<organism evidence="3 4">
    <name type="scientific">Echinicola arenosa</name>
    <dbReference type="NCBI Taxonomy" id="2774144"/>
    <lineage>
        <taxon>Bacteria</taxon>
        <taxon>Pseudomonadati</taxon>
        <taxon>Bacteroidota</taxon>
        <taxon>Cytophagia</taxon>
        <taxon>Cytophagales</taxon>
        <taxon>Cyclobacteriaceae</taxon>
        <taxon>Echinicola</taxon>
    </lineage>
</organism>
<protein>
    <submittedName>
        <fullName evidence="3">Histidine kinase</fullName>
    </submittedName>
</protein>
<dbReference type="Pfam" id="PF06580">
    <property type="entry name" value="His_kinase"/>
    <property type="match status" value="1"/>
</dbReference>
<dbReference type="InterPro" id="IPR036890">
    <property type="entry name" value="HATPase_C_sf"/>
</dbReference>
<dbReference type="Gene3D" id="3.30.565.10">
    <property type="entry name" value="Histidine kinase-like ATPase, C-terminal domain"/>
    <property type="match status" value="1"/>
</dbReference>
<feature type="domain" description="Signal transduction histidine kinase internal region" evidence="2">
    <location>
        <begin position="157"/>
        <end position="236"/>
    </location>
</feature>